<feature type="compositionally biased region" description="Polar residues" evidence="5">
    <location>
        <begin position="564"/>
        <end position="581"/>
    </location>
</feature>
<protein>
    <recommendedName>
        <fullName evidence="6">ZZ-type domain-containing protein</fullName>
    </recommendedName>
</protein>
<feature type="compositionally biased region" description="Polar residues" evidence="5">
    <location>
        <begin position="752"/>
        <end position="762"/>
    </location>
</feature>
<keyword evidence="8" id="KW-1185">Reference proteome</keyword>
<dbReference type="AlphaFoldDB" id="A0A316U8H0"/>
<proteinExistence type="predicted"/>
<dbReference type="OrthoDB" id="661148at2759"/>
<accession>A0A316U8H0</accession>
<feature type="compositionally biased region" description="Low complexity" evidence="5">
    <location>
        <begin position="31"/>
        <end position="49"/>
    </location>
</feature>
<dbReference type="InterPro" id="IPR000433">
    <property type="entry name" value="Znf_ZZ"/>
</dbReference>
<feature type="domain" description="ZZ-type" evidence="6">
    <location>
        <begin position="361"/>
        <end position="426"/>
    </location>
</feature>
<dbReference type="Pfam" id="PF00569">
    <property type="entry name" value="ZZ"/>
    <property type="match status" value="1"/>
</dbReference>
<evidence type="ECO:0000256" key="2">
    <source>
        <dbReference type="ARBA" id="ARBA00022771"/>
    </source>
</evidence>
<keyword evidence="2 4" id="KW-0863">Zinc-finger</keyword>
<dbReference type="RefSeq" id="XP_025346435.1">
    <property type="nucleotide sequence ID" value="XM_025494472.1"/>
</dbReference>
<feature type="region of interest" description="Disordered" evidence="5">
    <location>
        <begin position="775"/>
        <end position="850"/>
    </location>
</feature>
<feature type="compositionally biased region" description="Polar residues" evidence="5">
    <location>
        <begin position="727"/>
        <end position="738"/>
    </location>
</feature>
<gene>
    <name evidence="7" type="ORF">BCV69DRAFT_300594</name>
</gene>
<sequence>MAPVANTGSVALRPAIVSSTYLNLEATEQVPSPTSSSNISSTTSSTTSPAKYNKVVEIRTDHDIRQFRRNLPKLIAAMVKPDARTPPQVDIFFKRTPVPSSSSVSTTVVAGDKSSKSGFEAKVKECLASGQPLKVTYTLRDAEPTVKKQASKTPSNDVAAPVASTPPATTTTTKDVAVAVATDDVPAAETKVATPSTPEEWGDALRGILDESRSLHFDMRAVMNKHVDEANKNRAEAEARICLLREELNASKSAQRATAALLKASQTHVDQLVGSLANLERLPAPKDSLHKTEDVVADRAHLQGKASSIVGGMKDFLAAYAKLMGPDEQELSSSTGDNLGQQQQSTTKPTAEASQKDGVLHPDIFCDGACDAAVRGLRWKCISCPDFDFCDSCYQSERETHVKKLGVKHLFLAIHHPMRFSDIRIPSDRMARLAASSSCRTREAAGAQQRWVSKGGPWRKPSAVVNASVPPQTAQTSATKKCNVSVQLLPEPIPASSELSAQEKSNITQKIVGAGADIGQKLKDLLHNHQQIPENVQRADEYVVDVDYLTRAQYDQILALCDQQKPTPSRSSEDISTTPHTQARLPAQAEHDAEDEKLGYDAVLTSEGEGRLIVAKNTGSLAWHRDSLSLRECRAGGAWSNAGAMMMRRATRTQCRNLIRPGECVKWVPGWASTMGTSLNFRNKEAGQDAFFRMAITHPNGTSQRFGEQLMLPASPPASAVPTSGSNAETSSPVPSSQESKEANAPVEETLNAPSKSLSGSSVLTIPAAPEVTHTDEEAALAVSIPSRPVSREREDEENRSVVHSAEAKELSSQHTGRTEESIGDALRSPSYEGGSTNSERDPFDSLADEEEVFLDEQDEDEDTFIVIDAGTDEESVVGA</sequence>
<feature type="region of interest" description="Disordered" evidence="5">
    <location>
        <begin position="28"/>
        <end position="49"/>
    </location>
</feature>
<evidence type="ECO:0000256" key="1">
    <source>
        <dbReference type="ARBA" id="ARBA00022723"/>
    </source>
</evidence>
<dbReference type="SMART" id="SM00291">
    <property type="entry name" value="ZnF_ZZ"/>
    <property type="match status" value="1"/>
</dbReference>
<feature type="region of interest" description="Disordered" evidence="5">
    <location>
        <begin position="144"/>
        <end position="171"/>
    </location>
</feature>
<keyword evidence="1" id="KW-0479">Metal-binding</keyword>
<dbReference type="EMBL" id="KZ819332">
    <property type="protein sequence ID" value="PWN19275.1"/>
    <property type="molecule type" value="Genomic_DNA"/>
</dbReference>
<feature type="compositionally biased region" description="Low complexity" evidence="5">
    <location>
        <begin position="157"/>
        <end position="171"/>
    </location>
</feature>
<organism evidence="7 8">
    <name type="scientific">Pseudomicrostroma glucosiphilum</name>
    <dbReference type="NCBI Taxonomy" id="1684307"/>
    <lineage>
        <taxon>Eukaryota</taxon>
        <taxon>Fungi</taxon>
        <taxon>Dikarya</taxon>
        <taxon>Basidiomycota</taxon>
        <taxon>Ustilaginomycotina</taxon>
        <taxon>Exobasidiomycetes</taxon>
        <taxon>Microstromatales</taxon>
        <taxon>Microstromatales incertae sedis</taxon>
        <taxon>Pseudomicrostroma</taxon>
    </lineage>
</organism>
<evidence type="ECO:0000313" key="8">
    <source>
        <dbReference type="Proteomes" id="UP000245942"/>
    </source>
</evidence>
<feature type="region of interest" description="Disordered" evidence="5">
    <location>
        <begin position="563"/>
        <end position="594"/>
    </location>
</feature>
<dbReference type="GeneID" id="37016206"/>
<dbReference type="SUPFAM" id="SSF57850">
    <property type="entry name" value="RING/U-box"/>
    <property type="match status" value="1"/>
</dbReference>
<feature type="region of interest" description="Disordered" evidence="5">
    <location>
        <begin position="328"/>
        <end position="354"/>
    </location>
</feature>
<keyword evidence="3" id="KW-0862">Zinc</keyword>
<dbReference type="Gene3D" id="3.30.60.90">
    <property type="match status" value="1"/>
</dbReference>
<dbReference type="STRING" id="1684307.A0A316U8H0"/>
<reference evidence="7 8" key="1">
    <citation type="journal article" date="2018" name="Mol. Biol. Evol.">
        <title>Broad Genomic Sampling Reveals a Smut Pathogenic Ancestry of the Fungal Clade Ustilaginomycotina.</title>
        <authorList>
            <person name="Kijpornyongpan T."/>
            <person name="Mondo S.J."/>
            <person name="Barry K."/>
            <person name="Sandor L."/>
            <person name="Lee J."/>
            <person name="Lipzen A."/>
            <person name="Pangilinan J."/>
            <person name="LaButti K."/>
            <person name="Hainaut M."/>
            <person name="Henrissat B."/>
            <person name="Grigoriev I.V."/>
            <person name="Spatafora J.W."/>
            <person name="Aime M.C."/>
        </authorList>
    </citation>
    <scope>NUCLEOTIDE SEQUENCE [LARGE SCALE GENOMIC DNA]</scope>
    <source>
        <strain evidence="7 8">MCA 4718</strain>
    </source>
</reference>
<evidence type="ECO:0000256" key="3">
    <source>
        <dbReference type="ARBA" id="ARBA00022833"/>
    </source>
</evidence>
<feature type="region of interest" description="Disordered" evidence="5">
    <location>
        <begin position="713"/>
        <end position="762"/>
    </location>
</feature>
<dbReference type="Proteomes" id="UP000245942">
    <property type="component" value="Unassembled WGS sequence"/>
</dbReference>
<evidence type="ECO:0000259" key="6">
    <source>
        <dbReference type="PROSITE" id="PS50135"/>
    </source>
</evidence>
<dbReference type="PROSITE" id="PS50135">
    <property type="entry name" value="ZF_ZZ_2"/>
    <property type="match status" value="1"/>
</dbReference>
<feature type="compositionally biased region" description="Polar residues" evidence="5">
    <location>
        <begin position="331"/>
        <end position="353"/>
    </location>
</feature>
<dbReference type="GO" id="GO:0008270">
    <property type="term" value="F:zinc ion binding"/>
    <property type="evidence" value="ECO:0007669"/>
    <property type="project" value="UniProtKB-KW"/>
</dbReference>
<dbReference type="CDD" id="cd02249">
    <property type="entry name" value="ZZ"/>
    <property type="match status" value="1"/>
</dbReference>
<evidence type="ECO:0000313" key="7">
    <source>
        <dbReference type="EMBL" id="PWN19275.1"/>
    </source>
</evidence>
<feature type="compositionally biased region" description="Basic and acidic residues" evidence="5">
    <location>
        <begin position="790"/>
        <end position="821"/>
    </location>
</feature>
<evidence type="ECO:0000256" key="5">
    <source>
        <dbReference type="SAM" id="MobiDB-lite"/>
    </source>
</evidence>
<evidence type="ECO:0000256" key="4">
    <source>
        <dbReference type="PROSITE-ProRule" id="PRU00228"/>
    </source>
</evidence>
<name>A0A316U8H0_9BASI</name>
<dbReference type="InterPro" id="IPR043145">
    <property type="entry name" value="Znf_ZZ_sf"/>
</dbReference>
<feature type="compositionally biased region" description="Low complexity" evidence="5">
    <location>
        <begin position="717"/>
        <end position="726"/>
    </location>
</feature>